<dbReference type="PANTHER" id="PTHR42061">
    <property type="entry name" value="ENDO-CHITOSANASE"/>
    <property type="match status" value="1"/>
</dbReference>
<feature type="signal peptide" evidence="8">
    <location>
        <begin position="1"/>
        <end position="28"/>
    </location>
</feature>
<dbReference type="Proteomes" id="UP000598297">
    <property type="component" value="Unassembled WGS sequence"/>
</dbReference>
<keyword evidence="2" id="KW-0964">Secreted</keyword>
<dbReference type="GO" id="GO:0000272">
    <property type="term" value="P:polysaccharide catabolic process"/>
    <property type="evidence" value="ECO:0007669"/>
    <property type="project" value="UniProtKB-KW"/>
</dbReference>
<dbReference type="Pfam" id="PF07335">
    <property type="entry name" value="Glyco_hydro_75"/>
    <property type="match status" value="1"/>
</dbReference>
<dbReference type="InterPro" id="IPR009939">
    <property type="entry name" value="Chitosanase_fungal"/>
</dbReference>
<dbReference type="GO" id="GO:0005576">
    <property type="term" value="C:extracellular region"/>
    <property type="evidence" value="ECO:0007669"/>
    <property type="project" value="UniProtKB-SubCell"/>
</dbReference>
<evidence type="ECO:0000256" key="6">
    <source>
        <dbReference type="ARBA" id="ARBA00023295"/>
    </source>
</evidence>
<accession>A0A964UKB1</accession>
<dbReference type="EMBL" id="JAAAHS010000020">
    <property type="protein sequence ID" value="NBE50774.1"/>
    <property type="molecule type" value="Genomic_DNA"/>
</dbReference>
<sequence length="225" mass="23259">MRALNSVRLVPAVLAPVLLATLAPPAVAQEGGGGAAAALLAKVQGCKQISHGKYRADDGAPANIPVCGGKGVVHWKADLDIDCDGRPSQVCNKRTDPYFQPETAFQDSRGGQLDSAALPYVVVPGASKMWNHRDAKVWGGGLAAVIYRGKVQYAVVGDTGPTDLIGEASYATARALGINPHPVRGGAGGEVTYIFFQGSQVEPIQSRAQAAKVGSALARKFLAGS</sequence>
<evidence type="ECO:0000256" key="2">
    <source>
        <dbReference type="ARBA" id="ARBA00022525"/>
    </source>
</evidence>
<protein>
    <recommendedName>
        <fullName evidence="11">Secreted protein</fullName>
    </recommendedName>
</protein>
<evidence type="ECO:0000313" key="9">
    <source>
        <dbReference type="EMBL" id="NBE50774.1"/>
    </source>
</evidence>
<keyword evidence="3 8" id="KW-0732">Signal</keyword>
<comment type="caution">
    <text evidence="9">The sequence shown here is derived from an EMBL/GenBank/DDBJ whole genome shotgun (WGS) entry which is preliminary data.</text>
</comment>
<evidence type="ECO:0000256" key="1">
    <source>
        <dbReference type="ARBA" id="ARBA00004613"/>
    </source>
</evidence>
<proteinExistence type="predicted"/>
<dbReference type="AlphaFoldDB" id="A0A964UKB1"/>
<comment type="subcellular location">
    <subcellularLocation>
        <location evidence="1">Secreted</location>
    </subcellularLocation>
</comment>
<evidence type="ECO:0000256" key="5">
    <source>
        <dbReference type="ARBA" id="ARBA00023277"/>
    </source>
</evidence>
<evidence type="ECO:0000256" key="4">
    <source>
        <dbReference type="ARBA" id="ARBA00022801"/>
    </source>
</evidence>
<dbReference type="GO" id="GO:0016977">
    <property type="term" value="F:chitosanase activity"/>
    <property type="evidence" value="ECO:0007669"/>
    <property type="project" value="InterPro"/>
</dbReference>
<gene>
    <name evidence="9" type="ORF">GUY60_04885</name>
</gene>
<evidence type="ECO:0000256" key="3">
    <source>
        <dbReference type="ARBA" id="ARBA00022729"/>
    </source>
</evidence>
<dbReference type="OrthoDB" id="4334655at2"/>
<keyword evidence="5" id="KW-0119">Carbohydrate metabolism</keyword>
<keyword evidence="10" id="KW-1185">Reference proteome</keyword>
<evidence type="ECO:0000256" key="8">
    <source>
        <dbReference type="SAM" id="SignalP"/>
    </source>
</evidence>
<evidence type="ECO:0000313" key="10">
    <source>
        <dbReference type="Proteomes" id="UP000598297"/>
    </source>
</evidence>
<dbReference type="PANTHER" id="PTHR42061:SF6">
    <property type="entry name" value="ENDO-CHITOSANASE"/>
    <property type="match status" value="1"/>
</dbReference>
<organism evidence="9 10">
    <name type="scientific">Streptomyces boluensis</name>
    <dbReference type="NCBI Taxonomy" id="1775135"/>
    <lineage>
        <taxon>Bacteria</taxon>
        <taxon>Bacillati</taxon>
        <taxon>Actinomycetota</taxon>
        <taxon>Actinomycetes</taxon>
        <taxon>Kitasatosporales</taxon>
        <taxon>Streptomycetaceae</taxon>
        <taxon>Streptomyces</taxon>
    </lineage>
</organism>
<feature type="chain" id="PRO_5037110007" description="Secreted protein" evidence="8">
    <location>
        <begin position="29"/>
        <end position="225"/>
    </location>
</feature>
<name>A0A964UKB1_9ACTN</name>
<keyword evidence="6" id="KW-0326">Glycosidase</keyword>
<reference evidence="9" key="1">
    <citation type="submission" date="2020-01" db="EMBL/GenBank/DDBJ databases">
        <title>Whole-genome analyses of novel actinobacteria.</title>
        <authorList>
            <person name="Sahin N."/>
        </authorList>
    </citation>
    <scope>NUCLEOTIDE SEQUENCE</scope>
    <source>
        <strain evidence="9">YC537</strain>
    </source>
</reference>
<keyword evidence="7" id="KW-0624">Polysaccharide degradation</keyword>
<keyword evidence="4" id="KW-0378">Hydrolase</keyword>
<evidence type="ECO:0000256" key="7">
    <source>
        <dbReference type="ARBA" id="ARBA00023326"/>
    </source>
</evidence>
<evidence type="ECO:0008006" key="11">
    <source>
        <dbReference type="Google" id="ProtNLM"/>
    </source>
</evidence>